<dbReference type="InterPro" id="IPR009256">
    <property type="entry name" value="YqgQ-like"/>
</dbReference>
<protein>
    <submittedName>
        <fullName evidence="1">YqgQ family protein</fullName>
    </submittedName>
</protein>
<name>A0ABV8JH22_9BACL</name>
<organism evidence="1 2">
    <name type="scientific">Salinithrix halophila</name>
    <dbReference type="NCBI Taxonomy" id="1485204"/>
    <lineage>
        <taxon>Bacteria</taxon>
        <taxon>Bacillati</taxon>
        <taxon>Bacillota</taxon>
        <taxon>Bacilli</taxon>
        <taxon>Bacillales</taxon>
        <taxon>Thermoactinomycetaceae</taxon>
        <taxon>Salinithrix</taxon>
    </lineage>
</organism>
<gene>
    <name evidence="1" type="ORF">ACFOUO_09585</name>
</gene>
<dbReference type="InterPro" id="IPR023164">
    <property type="entry name" value="YqgQ-like_sf"/>
</dbReference>
<comment type="caution">
    <text evidence="1">The sequence shown here is derived from an EMBL/GenBank/DDBJ whole genome shotgun (WGS) entry which is preliminary data.</text>
</comment>
<dbReference type="Gene3D" id="1.10.287.760">
    <property type="entry name" value="YqgQ-like"/>
    <property type="match status" value="1"/>
</dbReference>
<proteinExistence type="predicted"/>
<keyword evidence="2" id="KW-1185">Reference proteome</keyword>
<evidence type="ECO:0000313" key="1">
    <source>
        <dbReference type="EMBL" id="MFC4077065.1"/>
    </source>
</evidence>
<dbReference type="Pfam" id="PF06014">
    <property type="entry name" value="YqgQ-like"/>
    <property type="match status" value="1"/>
</dbReference>
<dbReference type="SUPFAM" id="SSF158379">
    <property type="entry name" value="YqgQ-like"/>
    <property type="match status" value="1"/>
</dbReference>
<dbReference type="EMBL" id="JBHSAP010000009">
    <property type="protein sequence ID" value="MFC4077065.1"/>
    <property type="molecule type" value="Genomic_DNA"/>
</dbReference>
<dbReference type="Proteomes" id="UP001595843">
    <property type="component" value="Unassembled WGS sequence"/>
</dbReference>
<sequence length="71" mass="8160">MEKEIRTVADVRALLNRFGTFIYTGDTLGDLELLEEELDELHQLGMIEQETWVAARRILGRGRKKVKGKDS</sequence>
<evidence type="ECO:0000313" key="2">
    <source>
        <dbReference type="Proteomes" id="UP001595843"/>
    </source>
</evidence>
<dbReference type="RefSeq" id="WP_380704562.1">
    <property type="nucleotide sequence ID" value="NZ_JBHSAP010000009.1"/>
</dbReference>
<reference evidence="2" key="1">
    <citation type="journal article" date="2019" name="Int. J. Syst. Evol. Microbiol.">
        <title>The Global Catalogue of Microorganisms (GCM) 10K type strain sequencing project: providing services to taxonomists for standard genome sequencing and annotation.</title>
        <authorList>
            <consortium name="The Broad Institute Genomics Platform"/>
            <consortium name="The Broad Institute Genome Sequencing Center for Infectious Disease"/>
            <person name="Wu L."/>
            <person name="Ma J."/>
        </authorList>
    </citation>
    <scope>NUCLEOTIDE SEQUENCE [LARGE SCALE GENOMIC DNA]</scope>
    <source>
        <strain evidence="2">IBRC-M 10813</strain>
    </source>
</reference>
<accession>A0ABV8JH22</accession>